<gene>
    <name evidence="1" type="ORF">SDC9_160779</name>
</gene>
<protein>
    <submittedName>
        <fullName evidence="1">Uncharacterized protein</fullName>
    </submittedName>
</protein>
<reference evidence="1" key="1">
    <citation type="submission" date="2019-08" db="EMBL/GenBank/DDBJ databases">
        <authorList>
            <person name="Kucharzyk K."/>
            <person name="Murdoch R.W."/>
            <person name="Higgins S."/>
            <person name="Loffler F."/>
        </authorList>
    </citation>
    <scope>NUCLEOTIDE SEQUENCE</scope>
</reference>
<accession>A0A645FGE4</accession>
<dbReference type="AlphaFoldDB" id="A0A645FGE4"/>
<name>A0A645FGE4_9ZZZZ</name>
<proteinExistence type="predicted"/>
<evidence type="ECO:0000313" key="1">
    <source>
        <dbReference type="EMBL" id="MPN13458.1"/>
    </source>
</evidence>
<sequence length="273" mass="29826">MIALAQYDRFSGHLGWDGQAHQLQKRGRDVRKPTVLAKGCVLALGIDQYEGHRAGRMRGERAAVDRINHLLAVAVIGGDDAAPAGAEDCVHDRLDAFVHRVNGGDRGVHDAGMTDHVRIREVKDHCVVNAAVDALDGRFGNFVGAHFRLKVIGRDLGRGDQYAILALVGRFDAAVEEERHMRVFLGLRDAKLRLSVLGEVFAERVGEALGLICNLRAAGEVLIVLRHADIKDRKKSALARETVEILEYERSRDLACTVGPEIEHDDAVVGADA</sequence>
<comment type="caution">
    <text evidence="1">The sequence shown here is derived from an EMBL/GenBank/DDBJ whole genome shotgun (WGS) entry which is preliminary data.</text>
</comment>
<organism evidence="1">
    <name type="scientific">bioreactor metagenome</name>
    <dbReference type="NCBI Taxonomy" id="1076179"/>
    <lineage>
        <taxon>unclassified sequences</taxon>
        <taxon>metagenomes</taxon>
        <taxon>ecological metagenomes</taxon>
    </lineage>
</organism>
<dbReference type="EMBL" id="VSSQ01059955">
    <property type="protein sequence ID" value="MPN13458.1"/>
    <property type="molecule type" value="Genomic_DNA"/>
</dbReference>